<feature type="region of interest" description="Disordered" evidence="1">
    <location>
        <begin position="44"/>
        <end position="64"/>
    </location>
</feature>
<keyword evidence="2" id="KW-0472">Membrane</keyword>
<dbReference type="AlphaFoldDB" id="C3XPZ9"/>
<evidence type="ECO:0000256" key="2">
    <source>
        <dbReference type="SAM" id="Phobius"/>
    </source>
</evidence>
<feature type="region of interest" description="Disordered" evidence="1">
    <location>
        <begin position="236"/>
        <end position="265"/>
    </location>
</feature>
<dbReference type="EMBL" id="GG666451">
    <property type="protein sequence ID" value="EEN70020.1"/>
    <property type="molecule type" value="Genomic_DNA"/>
</dbReference>
<feature type="transmembrane region" description="Helical" evidence="2">
    <location>
        <begin position="295"/>
        <end position="317"/>
    </location>
</feature>
<keyword evidence="2" id="KW-0812">Transmembrane</keyword>
<protein>
    <submittedName>
        <fullName evidence="3">Uncharacterized protein</fullName>
    </submittedName>
</protein>
<sequence length="429" mass="47007">MAEDIITTDAVPTIHTNGVSENADIQKKLPYAVSNVFPNPTYETGCSPENDADRSVPVEDNTNNPELHYIQDTGGRLTNERLTNPRYLDNDVSIGCNQNDDENHMLDTTGPKVDTRQAIKTASADVEAHLKTDESIRQNDMVASTPKINTTSQQNSGYTTNIHGSNSCNDLYAKTLANTYTKINNDDGKNVLPQEDIDAEIPEEVDIIDEDGNLDPCMPYAVTYESPNPLYRSEYNSTERNDDNVVPENDNNDIHENRHIPSTDPNSIRDALNRNRMYVPNVPQQSRCQCTFRRIGVAVIITALLAALIIFGTWLYFNNNVWEAQKTMKAVDDTANPGEPGTPYTNGHPPENNTAAYDHPAVVTPYTNGHPPGNTISTHGHPGTDTPCTNGHPAVDTPYTNGHPGADTTHTNGHPARGTTDMPGNPSTC</sequence>
<reference evidence="3" key="1">
    <citation type="journal article" date="2008" name="Nature">
        <title>The amphioxus genome and the evolution of the chordate karyotype.</title>
        <authorList>
            <consortium name="US DOE Joint Genome Institute (JGI-PGF)"/>
            <person name="Putnam N.H."/>
            <person name="Butts T."/>
            <person name="Ferrier D.E.K."/>
            <person name="Furlong R.F."/>
            <person name="Hellsten U."/>
            <person name="Kawashima T."/>
            <person name="Robinson-Rechavi M."/>
            <person name="Shoguchi E."/>
            <person name="Terry A."/>
            <person name="Yu J.-K."/>
            <person name="Benito-Gutierrez E.L."/>
            <person name="Dubchak I."/>
            <person name="Garcia-Fernandez J."/>
            <person name="Gibson-Brown J.J."/>
            <person name="Grigoriev I.V."/>
            <person name="Horton A.C."/>
            <person name="de Jong P.J."/>
            <person name="Jurka J."/>
            <person name="Kapitonov V.V."/>
            <person name="Kohara Y."/>
            <person name="Kuroki Y."/>
            <person name="Lindquist E."/>
            <person name="Lucas S."/>
            <person name="Osoegawa K."/>
            <person name="Pennacchio L.A."/>
            <person name="Salamov A.A."/>
            <person name="Satou Y."/>
            <person name="Sauka-Spengler T."/>
            <person name="Schmutz J."/>
            <person name="Shin-I T."/>
            <person name="Toyoda A."/>
            <person name="Bronner-Fraser M."/>
            <person name="Fujiyama A."/>
            <person name="Holland L.Z."/>
            <person name="Holland P.W.H."/>
            <person name="Satoh N."/>
            <person name="Rokhsar D.S."/>
        </authorList>
    </citation>
    <scope>NUCLEOTIDE SEQUENCE [LARGE SCALE GENOMIC DNA]</scope>
    <source>
        <strain evidence="3">S238N-H82</strain>
        <tissue evidence="3">Testes</tissue>
    </source>
</reference>
<keyword evidence="2" id="KW-1133">Transmembrane helix</keyword>
<evidence type="ECO:0000313" key="3">
    <source>
        <dbReference type="EMBL" id="EEN70020.1"/>
    </source>
</evidence>
<proteinExistence type="predicted"/>
<organism evidence="3">
    <name type="scientific">Branchiostoma floridae</name>
    <name type="common">Florida lancelet</name>
    <name type="synonym">Amphioxus</name>
    <dbReference type="NCBI Taxonomy" id="7739"/>
    <lineage>
        <taxon>Eukaryota</taxon>
        <taxon>Metazoa</taxon>
        <taxon>Chordata</taxon>
        <taxon>Cephalochordata</taxon>
        <taxon>Leptocardii</taxon>
        <taxon>Amphioxiformes</taxon>
        <taxon>Branchiostomatidae</taxon>
        <taxon>Branchiostoma</taxon>
    </lineage>
</organism>
<accession>C3XPZ9</accession>
<dbReference type="InParanoid" id="C3XPZ9"/>
<feature type="region of interest" description="Disordered" evidence="1">
    <location>
        <begin position="335"/>
        <end position="429"/>
    </location>
</feature>
<gene>
    <name evidence="3" type="ORF">BRAFLDRAFT_67405</name>
</gene>
<feature type="compositionally biased region" description="Basic and acidic residues" evidence="1">
    <location>
        <begin position="252"/>
        <end position="261"/>
    </location>
</feature>
<evidence type="ECO:0000256" key="1">
    <source>
        <dbReference type="SAM" id="MobiDB-lite"/>
    </source>
</evidence>
<name>C3XPZ9_BRAFL</name>